<dbReference type="SUPFAM" id="SSF158560">
    <property type="entry name" value="BH3980-like"/>
    <property type="match status" value="1"/>
</dbReference>
<proteinExistence type="predicted"/>
<keyword evidence="1" id="KW-0812">Transmembrane</keyword>
<feature type="transmembrane region" description="Helical" evidence="1">
    <location>
        <begin position="245"/>
        <end position="266"/>
    </location>
</feature>
<evidence type="ECO:0000313" key="2">
    <source>
        <dbReference type="EMBL" id="CDO18138.1"/>
    </source>
</evidence>
<keyword evidence="1" id="KW-1133">Transmembrane helix</keyword>
<feature type="transmembrane region" description="Helical" evidence="1">
    <location>
        <begin position="159"/>
        <end position="179"/>
    </location>
</feature>
<evidence type="ECO:0000256" key="1">
    <source>
        <dbReference type="SAM" id="Phobius"/>
    </source>
</evidence>
<dbReference type="Proteomes" id="UP000027584">
    <property type="component" value="Unassembled WGS sequence"/>
</dbReference>
<gene>
    <name evidence="2" type="ORF">BN963_SGAL_01333</name>
</gene>
<accession>A0A060RKS1</accession>
<feature type="transmembrane region" description="Helical" evidence="1">
    <location>
        <begin position="94"/>
        <end position="112"/>
    </location>
</feature>
<dbReference type="AlphaFoldDB" id="A0A060RKS1"/>
<reference evidence="2 3" key="1">
    <citation type="submission" date="2014-02" db="EMBL/GenBank/DDBJ databases">
        <authorList>
            <person name="Manrique M."/>
        </authorList>
    </citation>
    <scope>NUCLEOTIDE SEQUENCE [LARGE SCALE GENOMIC DNA]</scope>
    <source>
        <strain evidence="2 3">LMG17956</strain>
    </source>
</reference>
<feature type="transmembrane region" description="Helical" evidence="1">
    <location>
        <begin position="191"/>
        <end position="210"/>
    </location>
</feature>
<evidence type="ECO:0000313" key="3">
    <source>
        <dbReference type="Proteomes" id="UP000027584"/>
    </source>
</evidence>
<sequence length="277" mass="31728">MQNTLNNYYHQTEDIIVSLKPENRDFFEKIQEYMIFSSFFRDEIAIRQLILQLALDLKAAEADGVSAVDYFGDQPKQMVDDLIKESNVATKLSLAKLLGIIVGILCYFRFWSDFASHGLVTLNLVGYLSDILFGVLGVCFIFYIFKRSVYCFTFLKNRVIKYGALLALILMFIVLIFLKIKLEAWMTGPRIILPTIISLALAALLCGLGIMFCRRDQVTRTFIAPLIAFFLCGIIRFSVNAFQLTNVFVVTILPLFVTFLGLITFYRQSYLLMKKDI</sequence>
<reference evidence="2 3" key="2">
    <citation type="submission" date="2014-05" db="EMBL/GenBank/DDBJ databases">
        <title>Genome sequence of Streptococcus gallolyticus.</title>
        <authorList>
            <person name="Del Campo R."/>
        </authorList>
    </citation>
    <scope>NUCLEOTIDE SEQUENCE [LARGE SCALE GENOMIC DNA]</scope>
    <source>
        <strain evidence="2 3">LMG17956</strain>
    </source>
</reference>
<organism evidence="2 3">
    <name type="scientific">Streptococcus gallolyticus</name>
    <dbReference type="NCBI Taxonomy" id="315405"/>
    <lineage>
        <taxon>Bacteria</taxon>
        <taxon>Bacillati</taxon>
        <taxon>Bacillota</taxon>
        <taxon>Bacilli</taxon>
        <taxon>Lactobacillales</taxon>
        <taxon>Streptococcaceae</taxon>
        <taxon>Streptococcus</taxon>
    </lineage>
</organism>
<keyword evidence="1" id="KW-0472">Membrane</keyword>
<dbReference type="PANTHER" id="PTHR41307:SF1">
    <property type="entry name" value="MEMBRANE PROTEIN"/>
    <property type="match status" value="1"/>
</dbReference>
<dbReference type="EMBL" id="CCBC010000169">
    <property type="protein sequence ID" value="CDO18138.1"/>
    <property type="molecule type" value="Genomic_DNA"/>
</dbReference>
<dbReference type="Gene3D" id="1.10.1900.10">
    <property type="entry name" value="c-terminal domain of poly(a) binding protein"/>
    <property type="match status" value="1"/>
</dbReference>
<feature type="transmembrane region" description="Helical" evidence="1">
    <location>
        <begin position="222"/>
        <end position="239"/>
    </location>
</feature>
<protein>
    <submittedName>
        <fullName evidence="2">Uncharacterized protein</fullName>
    </submittedName>
</protein>
<name>A0A060RKS1_9STRE</name>
<dbReference type="PANTHER" id="PTHR41307">
    <property type="entry name" value="MEMBRANE PROTEIN-RELATED"/>
    <property type="match status" value="1"/>
</dbReference>
<comment type="caution">
    <text evidence="2">The sequence shown here is derived from an EMBL/GenBank/DDBJ whole genome shotgun (WGS) entry which is preliminary data.</text>
</comment>
<feature type="transmembrane region" description="Helical" evidence="1">
    <location>
        <begin position="124"/>
        <end position="145"/>
    </location>
</feature>